<sequence>MHTPCCLDCCPTGNKVVFQLPTDTCEQGHKQRTHFNFNSDGIGDLSRDEPGQAGLLSPSSENYPGVVYDFPKQVIKMRIGRTIEMPGRKSKLEYQFITPVITHERIVPVKDTRTAQCVPTCPDYCP</sequence>
<evidence type="ECO:0000313" key="2">
    <source>
        <dbReference type="Proteomes" id="UP000838878"/>
    </source>
</evidence>
<dbReference type="AlphaFoldDB" id="A0A8J9UMM1"/>
<feature type="non-terminal residue" evidence="1">
    <location>
        <position position="126"/>
    </location>
</feature>
<dbReference type="OrthoDB" id="7682862at2759"/>
<reference evidence="1" key="1">
    <citation type="submission" date="2021-12" db="EMBL/GenBank/DDBJ databases">
        <authorList>
            <person name="Martin H S."/>
        </authorList>
    </citation>
    <scope>NUCLEOTIDE SEQUENCE</scope>
</reference>
<proteinExistence type="predicted"/>
<protein>
    <submittedName>
        <fullName evidence="1">Uncharacterized protein</fullName>
    </submittedName>
</protein>
<accession>A0A8J9UMM1</accession>
<dbReference type="EMBL" id="OV170231">
    <property type="protein sequence ID" value="CAH0716387.1"/>
    <property type="molecule type" value="Genomic_DNA"/>
</dbReference>
<organism evidence="1 2">
    <name type="scientific">Brenthis ino</name>
    <name type="common">lesser marbled fritillary</name>
    <dbReference type="NCBI Taxonomy" id="405034"/>
    <lineage>
        <taxon>Eukaryota</taxon>
        <taxon>Metazoa</taxon>
        <taxon>Ecdysozoa</taxon>
        <taxon>Arthropoda</taxon>
        <taxon>Hexapoda</taxon>
        <taxon>Insecta</taxon>
        <taxon>Pterygota</taxon>
        <taxon>Neoptera</taxon>
        <taxon>Endopterygota</taxon>
        <taxon>Lepidoptera</taxon>
        <taxon>Glossata</taxon>
        <taxon>Ditrysia</taxon>
        <taxon>Papilionoidea</taxon>
        <taxon>Nymphalidae</taxon>
        <taxon>Heliconiinae</taxon>
        <taxon>Argynnini</taxon>
        <taxon>Brenthis</taxon>
    </lineage>
</organism>
<name>A0A8J9UMM1_9NEOP</name>
<dbReference type="Proteomes" id="UP000838878">
    <property type="component" value="Chromosome 11"/>
</dbReference>
<keyword evidence="2" id="KW-1185">Reference proteome</keyword>
<gene>
    <name evidence="1" type="ORF">BINO364_LOCUS3167</name>
</gene>
<evidence type="ECO:0000313" key="1">
    <source>
        <dbReference type="EMBL" id="CAH0716387.1"/>
    </source>
</evidence>